<dbReference type="GO" id="GO:0005737">
    <property type="term" value="C:cytoplasm"/>
    <property type="evidence" value="ECO:0007669"/>
    <property type="project" value="TreeGrafter"/>
</dbReference>
<dbReference type="InterPro" id="IPR010919">
    <property type="entry name" value="SAND-like_dom_sf"/>
</dbReference>
<dbReference type="GO" id="GO:0005634">
    <property type="term" value="C:nucleus"/>
    <property type="evidence" value="ECO:0007669"/>
    <property type="project" value="TreeGrafter"/>
</dbReference>
<feature type="domain" description="c-SKI SMAD4-binding" evidence="2">
    <location>
        <begin position="184"/>
        <end position="275"/>
    </location>
</feature>
<dbReference type="Gene3D" id="3.10.260.20">
    <property type="entry name" value="Ski"/>
    <property type="match status" value="1"/>
</dbReference>
<sequence>MSDQFVPPRLRTVLKTYQHSATKSLQGPGLTLIHPHKKEIESPESGDEHMSHASPMPPPPAPIILPHPIFTAPDSRTGVLQKTLIEGKLIGSFELGGEMRLCLAQLLNDVLMDFGMDQINRAFDDLRIFCSQCTLEQLQEFKHAKIIPPEVGSCGLITRTNAERLCSELLHQPERPRIIKGSISFKVYHRCFGKCEGICTPEMYSFKQPACIQCLQCEQFFSPQRFVCHVHRKENQTCHWGFNSANWRDYIHASVDEVNRENFEKLLDALKEREREELEYLEVYVREREHLKRKVGSQKQNKK</sequence>
<dbReference type="InterPro" id="IPR014890">
    <property type="entry name" value="c-SKI_SMAD4-bd_dom"/>
</dbReference>
<reference evidence="5" key="2">
    <citation type="submission" date="2018-07" db="EMBL/GenBank/DDBJ databases">
        <authorList>
            <person name="Quirk P.G."/>
            <person name="Krulwich T.A."/>
        </authorList>
    </citation>
    <scope>NUCLEOTIDE SEQUENCE</scope>
</reference>
<dbReference type="PANTHER" id="PTHR10005:SF25">
    <property type="entry name" value="SNO ONCOGENE, ISOFORM B"/>
    <property type="match status" value="1"/>
</dbReference>
<dbReference type="PANTHER" id="PTHR10005">
    <property type="entry name" value="SKI ONCOGENE-RELATED"/>
    <property type="match status" value="1"/>
</dbReference>
<dbReference type="SUPFAM" id="SSF46955">
    <property type="entry name" value="Putative DNA-binding domain"/>
    <property type="match status" value="1"/>
</dbReference>
<dbReference type="SMART" id="SM01046">
    <property type="entry name" value="c-SKI_SMAD_bind"/>
    <property type="match status" value="1"/>
</dbReference>
<dbReference type="Gene3D" id="3.10.390.10">
    <property type="entry name" value="SAND domain-like"/>
    <property type="match status" value="1"/>
</dbReference>
<dbReference type="VEuPathDB" id="VectorBase:CSON003856"/>
<dbReference type="OMA" id="DLHHECS"/>
<dbReference type="Pfam" id="PF02437">
    <property type="entry name" value="Ski_Sno_DHD"/>
    <property type="match status" value="1"/>
</dbReference>
<proteinExistence type="inferred from homology"/>
<dbReference type="EMBL" id="UFQT01001740">
    <property type="protein sequence ID" value="SSX31607.1"/>
    <property type="molecule type" value="Genomic_DNA"/>
</dbReference>
<protein>
    <submittedName>
        <fullName evidence="5">CSON003856 protein</fullName>
    </submittedName>
    <submittedName>
        <fullName evidence="4">CSON009844 protein</fullName>
    </submittedName>
</protein>
<evidence type="ECO:0000313" key="5">
    <source>
        <dbReference type="EMBL" id="SSX31607.1"/>
    </source>
</evidence>
<dbReference type="InterPro" id="IPR023216">
    <property type="entry name" value="Tscrpt_reg_SKI_SnoN"/>
</dbReference>
<dbReference type="InterPro" id="IPR009061">
    <property type="entry name" value="DNA-bd_dom_put_sf"/>
</dbReference>
<evidence type="ECO:0000256" key="1">
    <source>
        <dbReference type="ARBA" id="ARBA00009513"/>
    </source>
</evidence>
<dbReference type="GO" id="GO:0005667">
    <property type="term" value="C:transcription regulator complex"/>
    <property type="evidence" value="ECO:0007669"/>
    <property type="project" value="TreeGrafter"/>
</dbReference>
<dbReference type="GO" id="GO:0030514">
    <property type="term" value="P:negative regulation of BMP signaling pathway"/>
    <property type="evidence" value="ECO:0007669"/>
    <property type="project" value="TreeGrafter"/>
</dbReference>
<dbReference type="InterPro" id="IPR037000">
    <property type="entry name" value="Ski_DNA-bd_sf"/>
</dbReference>
<dbReference type="AlphaFoldDB" id="A0A336MTL8"/>
<evidence type="ECO:0000259" key="2">
    <source>
        <dbReference type="SMART" id="SM01046"/>
    </source>
</evidence>
<dbReference type="GO" id="GO:0000981">
    <property type="term" value="F:DNA-binding transcription factor activity, RNA polymerase II-specific"/>
    <property type="evidence" value="ECO:0007669"/>
    <property type="project" value="TreeGrafter"/>
</dbReference>
<dbReference type="EMBL" id="UFQT01003943">
    <property type="protein sequence ID" value="SSX35383.1"/>
    <property type="molecule type" value="Genomic_DNA"/>
</dbReference>
<accession>A0A336MTL8</accession>
<reference evidence="3" key="1">
    <citation type="submission" date="2018-04" db="EMBL/GenBank/DDBJ databases">
        <authorList>
            <person name="Go L.Y."/>
            <person name="Mitchell J.A."/>
        </authorList>
    </citation>
    <scope>NUCLEOTIDE SEQUENCE</scope>
    <source>
        <tissue evidence="3">Whole organism</tissue>
    </source>
</reference>
<evidence type="ECO:0000313" key="3">
    <source>
        <dbReference type="EMBL" id="SSX12147.1"/>
    </source>
</evidence>
<dbReference type="SUPFAM" id="SSF63763">
    <property type="entry name" value="SAND domain-like"/>
    <property type="match status" value="1"/>
</dbReference>
<dbReference type="FunFam" id="3.10.260.20:FF:000002">
    <property type="entry name" value="SKI-like oncogene a"/>
    <property type="match status" value="1"/>
</dbReference>
<dbReference type="EMBL" id="UFQS01003943">
    <property type="protein sequence ID" value="SSX16050.1"/>
    <property type="molecule type" value="Genomic_DNA"/>
</dbReference>
<dbReference type="GO" id="GO:0000978">
    <property type="term" value="F:RNA polymerase II cis-regulatory region sequence-specific DNA binding"/>
    <property type="evidence" value="ECO:0007669"/>
    <property type="project" value="TreeGrafter"/>
</dbReference>
<dbReference type="InterPro" id="IPR003380">
    <property type="entry name" value="SKI/SNO/DAC"/>
</dbReference>
<name>A0A336MTL8_CULSO</name>
<dbReference type="Pfam" id="PF08782">
    <property type="entry name" value="c-SKI_SMAD_bind"/>
    <property type="match status" value="1"/>
</dbReference>
<dbReference type="EMBL" id="UFQS01001740">
    <property type="protein sequence ID" value="SSX12147.1"/>
    <property type="molecule type" value="Genomic_DNA"/>
</dbReference>
<dbReference type="CDD" id="cd21079">
    <property type="entry name" value="DHD_Ski_Sno"/>
    <property type="match status" value="1"/>
</dbReference>
<gene>
    <name evidence="5" type="primary">CSON003856</name>
    <name evidence="4" type="synonym">CSON009844</name>
</gene>
<organism evidence="5">
    <name type="scientific">Culicoides sonorensis</name>
    <name type="common">Biting midge</name>
    <dbReference type="NCBI Taxonomy" id="179676"/>
    <lineage>
        <taxon>Eukaryota</taxon>
        <taxon>Metazoa</taxon>
        <taxon>Ecdysozoa</taxon>
        <taxon>Arthropoda</taxon>
        <taxon>Hexapoda</taxon>
        <taxon>Insecta</taxon>
        <taxon>Pterygota</taxon>
        <taxon>Neoptera</taxon>
        <taxon>Endopterygota</taxon>
        <taxon>Diptera</taxon>
        <taxon>Nematocera</taxon>
        <taxon>Chironomoidea</taxon>
        <taxon>Ceratopogonidae</taxon>
        <taxon>Ceratopogoninae</taxon>
        <taxon>Culicoides</taxon>
        <taxon>Monoculicoides</taxon>
    </lineage>
</organism>
<dbReference type="GO" id="GO:0046332">
    <property type="term" value="F:SMAD binding"/>
    <property type="evidence" value="ECO:0007669"/>
    <property type="project" value="InterPro"/>
</dbReference>
<dbReference type="VEuPathDB" id="VectorBase:CSON009844"/>
<evidence type="ECO:0000313" key="4">
    <source>
        <dbReference type="EMBL" id="SSX16050.1"/>
    </source>
</evidence>
<comment type="similarity">
    <text evidence="1">Belongs to the SKI family.</text>
</comment>